<dbReference type="GO" id="GO:0005975">
    <property type="term" value="P:carbohydrate metabolic process"/>
    <property type="evidence" value="ECO:0007669"/>
    <property type="project" value="InterPro"/>
</dbReference>
<dbReference type="PANTHER" id="PTHR43771">
    <property type="entry name" value="PHOSPHOMANNOMUTASE"/>
    <property type="match status" value="1"/>
</dbReference>
<accession>A0A7W5Z1J5</accession>
<comment type="cofactor">
    <cofactor evidence="1">
        <name>Mg(2+)</name>
        <dbReference type="ChEBI" id="CHEBI:18420"/>
    </cofactor>
</comment>
<dbReference type="Pfam" id="PF02880">
    <property type="entry name" value="PGM_PMM_III"/>
    <property type="match status" value="1"/>
</dbReference>
<dbReference type="SUPFAM" id="SSF55957">
    <property type="entry name" value="Phosphoglucomutase, C-terminal domain"/>
    <property type="match status" value="1"/>
</dbReference>
<evidence type="ECO:0000259" key="7">
    <source>
        <dbReference type="Pfam" id="PF00408"/>
    </source>
</evidence>
<name>A0A7W5Z1J5_9HYPH</name>
<feature type="domain" description="Alpha-D-phosphohexomutase alpha/beta/alpha" evidence="10">
    <location>
        <begin position="278"/>
        <end position="390"/>
    </location>
</feature>
<evidence type="ECO:0000256" key="4">
    <source>
        <dbReference type="ARBA" id="ARBA00022723"/>
    </source>
</evidence>
<dbReference type="RefSeq" id="WP_183750288.1">
    <property type="nucleotide sequence ID" value="NZ_JACICC010000001.1"/>
</dbReference>
<dbReference type="EC" id="5.4.2.8" evidence="11"/>
<dbReference type="Pfam" id="PF00408">
    <property type="entry name" value="PGM_PMM_IV"/>
    <property type="match status" value="1"/>
</dbReference>
<keyword evidence="4" id="KW-0479">Metal-binding</keyword>
<dbReference type="GO" id="GO:0046872">
    <property type="term" value="F:metal ion binding"/>
    <property type="evidence" value="ECO:0007669"/>
    <property type="project" value="UniProtKB-KW"/>
</dbReference>
<dbReference type="Gene3D" id="3.40.120.10">
    <property type="entry name" value="Alpha-D-Glucose-1,6-Bisphosphate, subunit A, domain 3"/>
    <property type="match status" value="3"/>
</dbReference>
<keyword evidence="3" id="KW-0597">Phosphoprotein</keyword>
<dbReference type="AlphaFoldDB" id="A0A7W5Z1J5"/>
<dbReference type="PANTHER" id="PTHR43771:SF2">
    <property type="entry name" value="PHOSPHOMANNOMUTASE_PHOSPHOGLUCOMUTASE"/>
    <property type="match status" value="1"/>
</dbReference>
<dbReference type="EC" id="5.4.2.2" evidence="11"/>
<feature type="domain" description="Alpha-D-phosphohexomutase alpha/beta/alpha" evidence="9">
    <location>
        <begin position="175"/>
        <end position="272"/>
    </location>
</feature>
<gene>
    <name evidence="11" type="ORF">FHS81_000328</name>
</gene>
<sequence length="499" mass="54421">MFPKPLPQLTPNTYEYETLPLVKPTGFREYDARWLFEKEINLMGVQALGLGLGQLLHELGTKPEIVTGHDFRGYSSSIKYALIAGLMAAGVKVKDIGLALSPMAYFAQFDLDVPAVAMVTASHNDNGWTGVKMGAARPLTFGPDEMSRLKDIVLNAKFETRSGGSYEFIEGFGQRYINDLTNRPKLTRKLKVVAACGNGTAAAFAPQVLEGIGVEVVPLDTNLDHTFPRYNPNPEDLKMLHAIADAVRESGADVGLGFDGDGDRCGVVDNNGNEIFADKIGVMLARDLSALHPGATFVVDVKSTGLFDTDPVLRANGVKADYWKTGHSYIKRRVKELNALAGFEKSGHFFFNAPVGRGYDDGLVTAIAVLDMLDRNPAKSMADLYSDLPQTWGTPTMSPHCADEIKYDVVERVTQRFKDLQAQGGQVAGQAIRDLVTVNGVRVVAEDGTWGLVRASSNKPELVVVIESPVSEARTREMFKAVDDILRENPEVGAYNQTF</sequence>
<reference evidence="11 12" key="1">
    <citation type="submission" date="2020-08" db="EMBL/GenBank/DDBJ databases">
        <title>Genomic Encyclopedia of Type Strains, Phase IV (KMG-IV): sequencing the most valuable type-strain genomes for metagenomic binning, comparative biology and taxonomic classification.</title>
        <authorList>
            <person name="Goeker M."/>
        </authorList>
    </citation>
    <scope>NUCLEOTIDE SEQUENCE [LARGE SCALE GENOMIC DNA]</scope>
    <source>
        <strain evidence="11 12">DSM 28760</strain>
    </source>
</reference>
<dbReference type="InterPro" id="IPR005843">
    <property type="entry name" value="A-D-PHexomutase_C"/>
</dbReference>
<keyword evidence="12" id="KW-1185">Reference proteome</keyword>
<evidence type="ECO:0000256" key="3">
    <source>
        <dbReference type="ARBA" id="ARBA00022553"/>
    </source>
</evidence>
<protein>
    <submittedName>
        <fullName evidence="11">Phosphomannomutase/phosphoglucomutase</fullName>
        <ecNumber evidence="11">5.4.2.2</ecNumber>
        <ecNumber evidence="11">5.4.2.8</ecNumber>
    </submittedName>
</protein>
<dbReference type="InterPro" id="IPR036900">
    <property type="entry name" value="A-D-PHexomutase_C_sf"/>
</dbReference>
<evidence type="ECO:0000256" key="5">
    <source>
        <dbReference type="ARBA" id="ARBA00022842"/>
    </source>
</evidence>
<dbReference type="GO" id="GO:0004614">
    <property type="term" value="F:phosphoglucomutase activity"/>
    <property type="evidence" value="ECO:0007669"/>
    <property type="project" value="UniProtKB-EC"/>
</dbReference>
<evidence type="ECO:0000256" key="2">
    <source>
        <dbReference type="ARBA" id="ARBA00010231"/>
    </source>
</evidence>
<proteinExistence type="inferred from homology"/>
<dbReference type="CDD" id="cd03089">
    <property type="entry name" value="PMM_PGM"/>
    <property type="match status" value="1"/>
</dbReference>
<dbReference type="SUPFAM" id="SSF53738">
    <property type="entry name" value="Phosphoglucomutase, first 3 domains"/>
    <property type="match status" value="3"/>
</dbReference>
<evidence type="ECO:0000256" key="6">
    <source>
        <dbReference type="ARBA" id="ARBA00023235"/>
    </source>
</evidence>
<dbReference type="InterPro" id="IPR005845">
    <property type="entry name" value="A-D-PHexomutase_a/b/a-II"/>
</dbReference>
<dbReference type="EMBL" id="JACICC010000001">
    <property type="protein sequence ID" value="MBB3808274.1"/>
    <property type="molecule type" value="Genomic_DNA"/>
</dbReference>
<evidence type="ECO:0000256" key="1">
    <source>
        <dbReference type="ARBA" id="ARBA00001946"/>
    </source>
</evidence>
<dbReference type="InterPro" id="IPR005844">
    <property type="entry name" value="A-D-PHexomutase_a/b/a-I"/>
</dbReference>
<evidence type="ECO:0000313" key="12">
    <source>
        <dbReference type="Proteomes" id="UP000537592"/>
    </source>
</evidence>
<evidence type="ECO:0000259" key="10">
    <source>
        <dbReference type="Pfam" id="PF02880"/>
    </source>
</evidence>
<organism evidence="11 12">
    <name type="scientific">Pseudochelatococcus contaminans</name>
    <dbReference type="NCBI Taxonomy" id="1538103"/>
    <lineage>
        <taxon>Bacteria</taxon>
        <taxon>Pseudomonadati</taxon>
        <taxon>Pseudomonadota</taxon>
        <taxon>Alphaproteobacteria</taxon>
        <taxon>Hyphomicrobiales</taxon>
        <taxon>Chelatococcaceae</taxon>
        <taxon>Pseudochelatococcus</taxon>
    </lineage>
</organism>
<dbReference type="InterPro" id="IPR005841">
    <property type="entry name" value="Alpha-D-phosphohexomutase_SF"/>
</dbReference>
<dbReference type="GO" id="GO:0004615">
    <property type="term" value="F:phosphomannomutase activity"/>
    <property type="evidence" value="ECO:0007669"/>
    <property type="project" value="UniProtKB-EC"/>
</dbReference>
<evidence type="ECO:0000313" key="11">
    <source>
        <dbReference type="EMBL" id="MBB3808274.1"/>
    </source>
</evidence>
<comment type="similarity">
    <text evidence="2">Belongs to the phosphohexose mutase family.</text>
</comment>
<dbReference type="PRINTS" id="PR00509">
    <property type="entry name" value="PGMPMM"/>
</dbReference>
<feature type="domain" description="Alpha-D-phosphohexomutase C-terminal" evidence="7">
    <location>
        <begin position="423"/>
        <end position="484"/>
    </location>
</feature>
<keyword evidence="5" id="KW-0460">Magnesium</keyword>
<evidence type="ECO:0000259" key="9">
    <source>
        <dbReference type="Pfam" id="PF02879"/>
    </source>
</evidence>
<dbReference type="Pfam" id="PF02878">
    <property type="entry name" value="PGM_PMM_I"/>
    <property type="match status" value="1"/>
</dbReference>
<dbReference type="Proteomes" id="UP000537592">
    <property type="component" value="Unassembled WGS sequence"/>
</dbReference>
<dbReference type="Gene3D" id="3.30.310.50">
    <property type="entry name" value="Alpha-D-phosphohexomutase, C-terminal domain"/>
    <property type="match status" value="1"/>
</dbReference>
<evidence type="ECO:0000259" key="8">
    <source>
        <dbReference type="Pfam" id="PF02878"/>
    </source>
</evidence>
<dbReference type="Pfam" id="PF02879">
    <property type="entry name" value="PGM_PMM_II"/>
    <property type="match status" value="1"/>
</dbReference>
<dbReference type="InterPro" id="IPR016055">
    <property type="entry name" value="A-D-PHexomutase_a/b/a-I/II/III"/>
</dbReference>
<keyword evidence="6 11" id="KW-0413">Isomerase</keyword>
<comment type="caution">
    <text evidence="11">The sequence shown here is derived from an EMBL/GenBank/DDBJ whole genome shotgun (WGS) entry which is preliminary data.</text>
</comment>
<dbReference type="InterPro" id="IPR005846">
    <property type="entry name" value="A-D-PHexomutase_a/b/a-III"/>
</dbReference>
<feature type="domain" description="Alpha-D-phosphohexomutase alpha/beta/alpha" evidence="8">
    <location>
        <begin position="26"/>
        <end position="158"/>
    </location>
</feature>